<protein>
    <recommendedName>
        <fullName evidence="5">NHL repeat-containing protein</fullName>
    </recommendedName>
</protein>
<dbReference type="PANTHER" id="PTHR24104">
    <property type="entry name" value="E3 UBIQUITIN-PROTEIN LIGASE NHLRC1-RELATED"/>
    <property type="match status" value="1"/>
</dbReference>
<proteinExistence type="predicted"/>
<evidence type="ECO:0000256" key="2">
    <source>
        <dbReference type="PROSITE-ProRule" id="PRU00504"/>
    </source>
</evidence>
<dbReference type="PROSITE" id="PS51125">
    <property type="entry name" value="NHL"/>
    <property type="match status" value="1"/>
</dbReference>
<comment type="caution">
    <text evidence="3">The sequence shown here is derived from an EMBL/GenBank/DDBJ whole genome shotgun (WGS) entry which is preliminary data.</text>
</comment>
<dbReference type="SUPFAM" id="SSF63829">
    <property type="entry name" value="Calcium-dependent phosphotriesterase"/>
    <property type="match status" value="1"/>
</dbReference>
<keyword evidence="4" id="KW-1185">Reference proteome</keyword>
<dbReference type="Proteomes" id="UP000249590">
    <property type="component" value="Unassembled WGS sequence"/>
</dbReference>
<dbReference type="EMBL" id="QHHQ01000011">
    <property type="protein sequence ID" value="RAH96839.1"/>
    <property type="molecule type" value="Genomic_DNA"/>
</dbReference>
<dbReference type="Gene3D" id="2.120.10.30">
    <property type="entry name" value="TolB, C-terminal domain"/>
    <property type="match status" value="2"/>
</dbReference>
<keyword evidence="1" id="KW-0677">Repeat</keyword>
<dbReference type="InterPro" id="IPR001258">
    <property type="entry name" value="NHL_repeat"/>
</dbReference>
<sequence length="369" mass="40517">MQGQAEAQNATVEGPVFEVDPLWPKPLPNNWLLGMSIGVWVDDQDHIWMIHRGSSTLDDNEKTAELEPAVTSGCCVGAPPVLVFDKEGNLLDSWGGPGEGYDWPASNHGIHVDYKGNVWIGGNGAKDAMVLKFTKDGKFLMQVGGSGTNAGSNDTENFGRVAKIWVDPETNEAYLADGYGNKRVAVIDADTGEMKRFWGAYGNKPDDTDLGPYDPNAEPAQQFRNPVHCVERAVDGLVYVCDRANDRVQIFQPDGTFVKEAFFAPETLGAGSTWDLTFSPDPEQRFIYMADGMNRVVRILERESLEEISSFGGGGRQPGQFYGVHSIAVDSEGNIYTTETWEGKRIQKFVNKGIGQIPRGYQGVAWPRS</sequence>
<name>A0A8B2NE27_9HYPH</name>
<dbReference type="InterPro" id="IPR050952">
    <property type="entry name" value="TRIM-NHL_E3_ligases"/>
</dbReference>
<dbReference type="OrthoDB" id="195736at2"/>
<dbReference type="AlphaFoldDB" id="A0A8B2NE27"/>
<evidence type="ECO:0008006" key="5">
    <source>
        <dbReference type="Google" id="ProtNLM"/>
    </source>
</evidence>
<reference evidence="3 4" key="1">
    <citation type="submission" date="2018-05" db="EMBL/GenBank/DDBJ databases">
        <title>Acuticoccus sediminis sp. nov., isolated from deep-sea sediment of Indian Ocean.</title>
        <authorList>
            <person name="Liu X."/>
            <person name="Lai Q."/>
            <person name="Du Y."/>
            <person name="Sun F."/>
            <person name="Zhang X."/>
            <person name="Wang S."/>
            <person name="Shao Z."/>
        </authorList>
    </citation>
    <scope>NUCLEOTIDE SEQUENCE [LARGE SCALE GENOMIC DNA]</scope>
    <source>
        <strain evidence="3 4">PTG4-2</strain>
    </source>
</reference>
<gene>
    <name evidence="3" type="ORF">DLJ53_31320</name>
</gene>
<feature type="repeat" description="NHL" evidence="2">
    <location>
        <begin position="308"/>
        <end position="352"/>
    </location>
</feature>
<evidence type="ECO:0000313" key="4">
    <source>
        <dbReference type="Proteomes" id="UP000249590"/>
    </source>
</evidence>
<dbReference type="PANTHER" id="PTHR24104:SF25">
    <property type="entry name" value="PROTEIN LIN-41"/>
    <property type="match status" value="1"/>
</dbReference>
<organism evidence="3 4">
    <name type="scientific">Acuticoccus sediminis</name>
    <dbReference type="NCBI Taxonomy" id="2184697"/>
    <lineage>
        <taxon>Bacteria</taxon>
        <taxon>Pseudomonadati</taxon>
        <taxon>Pseudomonadota</taxon>
        <taxon>Alphaproteobacteria</taxon>
        <taxon>Hyphomicrobiales</taxon>
        <taxon>Amorphaceae</taxon>
        <taxon>Acuticoccus</taxon>
    </lineage>
</organism>
<dbReference type="GO" id="GO:0008270">
    <property type="term" value="F:zinc ion binding"/>
    <property type="evidence" value="ECO:0007669"/>
    <property type="project" value="UniProtKB-KW"/>
</dbReference>
<dbReference type="InterPro" id="IPR011042">
    <property type="entry name" value="6-blade_b-propeller_TolB-like"/>
</dbReference>
<evidence type="ECO:0000256" key="1">
    <source>
        <dbReference type="ARBA" id="ARBA00022737"/>
    </source>
</evidence>
<evidence type="ECO:0000313" key="3">
    <source>
        <dbReference type="EMBL" id="RAH96839.1"/>
    </source>
</evidence>
<accession>A0A8B2NE27</accession>